<comment type="caution">
    <text evidence="1">The sequence shown here is derived from an EMBL/GenBank/DDBJ whole genome shotgun (WGS) entry which is preliminary data.</text>
</comment>
<dbReference type="AlphaFoldDB" id="A0A9X2EJ59"/>
<reference evidence="1" key="1">
    <citation type="submission" date="2022-06" db="EMBL/GenBank/DDBJ databases">
        <title>Sphingomicrobium sedimins sp. nov., a marine bacterium isolated from tidal flat.</title>
        <authorList>
            <person name="Kim C.-H."/>
            <person name="Yoo Y."/>
            <person name="Kim J.-J."/>
        </authorList>
    </citation>
    <scope>NUCLEOTIDE SEQUENCE</scope>
    <source>
        <strain evidence="1">GRR-S6-50</strain>
    </source>
</reference>
<accession>A0A9X2EJ59</accession>
<gene>
    <name evidence="1" type="ORF">NDO55_00600</name>
</gene>
<protein>
    <submittedName>
        <fullName evidence="1">Uncharacterized protein</fullName>
    </submittedName>
</protein>
<sequence>MAASWTALPLLLCLAACQELPGEDEGGTIGYDGTVAIVMDDSINDLSDRSALAAYEGRYGVSAADCDPDNRYMTEYIEVADVGIAYRGELKTLSEIVDDTTFTFSASDQSLETIRFDGDALIRWPDDRSMRTVYRRCA</sequence>
<keyword evidence="2" id="KW-1185">Reference proteome</keyword>
<dbReference type="RefSeq" id="WP_252111407.1">
    <property type="nucleotide sequence ID" value="NZ_JAMSHT010000001.1"/>
</dbReference>
<evidence type="ECO:0000313" key="2">
    <source>
        <dbReference type="Proteomes" id="UP001155128"/>
    </source>
</evidence>
<organism evidence="1 2">
    <name type="scientific">Sphingomicrobium sediminis</name>
    <dbReference type="NCBI Taxonomy" id="2950949"/>
    <lineage>
        <taxon>Bacteria</taxon>
        <taxon>Pseudomonadati</taxon>
        <taxon>Pseudomonadota</taxon>
        <taxon>Alphaproteobacteria</taxon>
        <taxon>Sphingomonadales</taxon>
        <taxon>Sphingomonadaceae</taxon>
        <taxon>Sphingomicrobium</taxon>
    </lineage>
</organism>
<evidence type="ECO:0000313" key="1">
    <source>
        <dbReference type="EMBL" id="MCM8556319.1"/>
    </source>
</evidence>
<proteinExistence type="predicted"/>
<dbReference type="EMBL" id="JAMSHT010000001">
    <property type="protein sequence ID" value="MCM8556319.1"/>
    <property type="molecule type" value="Genomic_DNA"/>
</dbReference>
<name>A0A9X2EJ59_9SPHN</name>
<dbReference type="Proteomes" id="UP001155128">
    <property type="component" value="Unassembled WGS sequence"/>
</dbReference>